<reference evidence="5" key="1">
    <citation type="submission" date="2020-11" db="EMBL/GenBank/DDBJ databases">
        <title>Halonatronomonas betainensis gen. nov., sp. nov. a novel haloalkaliphilic representative of the family Halanaerobiacae capable of betaine degradation.</title>
        <authorList>
            <person name="Boltyanskaya Y."/>
            <person name="Kevbrin V."/>
            <person name="Detkova E."/>
            <person name="Grouzdev D.S."/>
            <person name="Koziaeva V."/>
            <person name="Zhilina T."/>
        </authorList>
    </citation>
    <scope>NUCLEOTIDE SEQUENCE</scope>
    <source>
        <strain evidence="5">Z-7014</strain>
    </source>
</reference>
<evidence type="ECO:0000259" key="4">
    <source>
        <dbReference type="Pfam" id="PF25954"/>
    </source>
</evidence>
<dbReference type="InterPro" id="IPR050465">
    <property type="entry name" value="UPF0194_transport"/>
</dbReference>
<evidence type="ECO:0000256" key="2">
    <source>
        <dbReference type="ARBA" id="ARBA00023054"/>
    </source>
</evidence>
<dbReference type="PANTHER" id="PTHR32347">
    <property type="entry name" value="EFFLUX SYSTEM COMPONENT YKNX-RELATED"/>
    <property type="match status" value="1"/>
</dbReference>
<dbReference type="GO" id="GO:0030313">
    <property type="term" value="C:cell envelope"/>
    <property type="evidence" value="ECO:0007669"/>
    <property type="project" value="UniProtKB-SubCell"/>
</dbReference>
<comment type="subcellular location">
    <subcellularLocation>
        <location evidence="1">Cell envelope</location>
    </subcellularLocation>
</comment>
<dbReference type="PANTHER" id="PTHR32347:SF14">
    <property type="entry name" value="EFFLUX SYSTEM COMPONENT YKNX-RELATED"/>
    <property type="match status" value="1"/>
</dbReference>
<keyword evidence="6" id="KW-1185">Reference proteome</keyword>
<proteinExistence type="predicted"/>
<evidence type="ECO:0000256" key="1">
    <source>
        <dbReference type="ARBA" id="ARBA00004196"/>
    </source>
</evidence>
<comment type="caution">
    <text evidence="5">The sequence shown here is derived from an EMBL/GenBank/DDBJ whole genome shotgun (WGS) entry which is preliminary data.</text>
</comment>
<dbReference type="Gene3D" id="1.10.287.470">
    <property type="entry name" value="Helix hairpin bin"/>
    <property type="match status" value="1"/>
</dbReference>
<dbReference type="Proteomes" id="UP000621436">
    <property type="component" value="Unassembled WGS sequence"/>
</dbReference>
<gene>
    <name evidence="5" type="ORF">I0Q91_01860</name>
</gene>
<organism evidence="5 6">
    <name type="scientific">Halonatronomonas betaini</name>
    <dbReference type="NCBI Taxonomy" id="2778430"/>
    <lineage>
        <taxon>Bacteria</taxon>
        <taxon>Bacillati</taxon>
        <taxon>Bacillota</taxon>
        <taxon>Clostridia</taxon>
        <taxon>Halanaerobiales</taxon>
        <taxon>Halarsenatibacteraceae</taxon>
        <taxon>Halonatronomonas</taxon>
    </lineage>
</organism>
<accession>A0A931ANY3</accession>
<evidence type="ECO:0000313" key="6">
    <source>
        <dbReference type="Proteomes" id="UP000621436"/>
    </source>
</evidence>
<dbReference type="EMBL" id="JADPIE010000001">
    <property type="protein sequence ID" value="MBF8435812.1"/>
    <property type="molecule type" value="Genomic_DNA"/>
</dbReference>
<feature type="domain" description="CusB-like beta-barrel" evidence="4">
    <location>
        <begin position="284"/>
        <end position="349"/>
    </location>
</feature>
<keyword evidence="2 3" id="KW-0175">Coiled coil</keyword>
<dbReference type="AlphaFoldDB" id="A0A931ANY3"/>
<sequence length="354" mass="40275">MKRKLIFSGIILTMILTFTGLLQLEVSAETEILRATGLIQPVEEKEISAEISGKIEEINYQIGDKIADEPLFSITSQSARKELELAEENLGDTELRLEQERERLHQARIGLELARIQLQDAEAQTLRIPELELEQSRLELESERVEFARLENLYARDALEEASFDQGRFQFELAELAVELSEARLEESEDDREQRRQEARLNFDEAEKSLAIAELSVESAEKAVRQAELDYELAELRLENHKISGPDGYQIITKEFSEGEYISAGQSVFTIIKPEFQVLIEPDERELSQLSPGLEGSAVVEAYPDQPFDVVIDRIDPLVDPDRGTLEIYLRIEGDKPDLFPYMAASIEFVLDGE</sequence>
<dbReference type="RefSeq" id="WP_270452488.1">
    <property type="nucleotide sequence ID" value="NZ_JADPIE010000001.1"/>
</dbReference>
<feature type="coiled-coil region" evidence="3">
    <location>
        <begin position="76"/>
        <end position="244"/>
    </location>
</feature>
<evidence type="ECO:0000313" key="5">
    <source>
        <dbReference type="EMBL" id="MBF8435812.1"/>
    </source>
</evidence>
<dbReference type="Gene3D" id="2.40.50.100">
    <property type="match status" value="1"/>
</dbReference>
<dbReference type="Gene3D" id="2.40.30.170">
    <property type="match status" value="1"/>
</dbReference>
<dbReference type="Pfam" id="PF25954">
    <property type="entry name" value="Beta-barrel_RND_2"/>
    <property type="match status" value="1"/>
</dbReference>
<name>A0A931ANY3_9FIRM</name>
<protein>
    <submittedName>
        <fullName evidence="5">Efflux RND transporter periplasmic adaptor subunit</fullName>
    </submittedName>
</protein>
<dbReference type="SUPFAM" id="SSF111369">
    <property type="entry name" value="HlyD-like secretion proteins"/>
    <property type="match status" value="1"/>
</dbReference>
<evidence type="ECO:0000256" key="3">
    <source>
        <dbReference type="SAM" id="Coils"/>
    </source>
</evidence>
<dbReference type="InterPro" id="IPR058792">
    <property type="entry name" value="Beta-barrel_RND_2"/>
</dbReference>